<dbReference type="OrthoDB" id="9806267at2"/>
<dbReference type="RefSeq" id="WP_159462526.1">
    <property type="nucleotide sequence ID" value="NZ_FZQA01000011.1"/>
</dbReference>
<dbReference type="SMART" id="SM00646">
    <property type="entry name" value="Ami_3"/>
    <property type="match status" value="1"/>
</dbReference>
<dbReference type="InterPro" id="IPR050695">
    <property type="entry name" value="N-acetylmuramoyl_amidase_3"/>
</dbReference>
<comment type="catalytic activity">
    <reaction evidence="1">
        <text>Hydrolyzes the link between N-acetylmuramoyl residues and L-amino acid residues in certain cell-wall glycopeptides.</text>
        <dbReference type="EC" id="3.5.1.28"/>
    </reaction>
</comment>
<evidence type="ECO:0000256" key="3">
    <source>
        <dbReference type="ARBA" id="ARBA00022801"/>
    </source>
</evidence>
<proteinExistence type="predicted"/>
<dbReference type="EC" id="3.5.1.28" evidence="2"/>
<evidence type="ECO:0000313" key="5">
    <source>
        <dbReference type="EMBL" id="SNT75922.1"/>
    </source>
</evidence>
<dbReference type="GO" id="GO:0030288">
    <property type="term" value="C:outer membrane-bounded periplasmic space"/>
    <property type="evidence" value="ECO:0007669"/>
    <property type="project" value="TreeGrafter"/>
</dbReference>
<dbReference type="InterPro" id="IPR002508">
    <property type="entry name" value="MurNAc-LAA_cat"/>
</dbReference>
<dbReference type="CDD" id="cd02696">
    <property type="entry name" value="MurNAc-LAA"/>
    <property type="match status" value="1"/>
</dbReference>
<keyword evidence="6" id="KW-1185">Reference proteome</keyword>
<evidence type="ECO:0000256" key="1">
    <source>
        <dbReference type="ARBA" id="ARBA00001561"/>
    </source>
</evidence>
<evidence type="ECO:0000256" key="2">
    <source>
        <dbReference type="ARBA" id="ARBA00011901"/>
    </source>
</evidence>
<feature type="domain" description="MurNAc-LAA" evidence="4">
    <location>
        <begin position="227"/>
        <end position="379"/>
    </location>
</feature>
<dbReference type="EMBL" id="FZQA01000011">
    <property type="protein sequence ID" value="SNT75922.1"/>
    <property type="molecule type" value="Genomic_DNA"/>
</dbReference>
<dbReference type="Proteomes" id="UP000198346">
    <property type="component" value="Unassembled WGS sequence"/>
</dbReference>
<dbReference type="SUPFAM" id="SSF53187">
    <property type="entry name" value="Zn-dependent exopeptidases"/>
    <property type="match status" value="1"/>
</dbReference>
<dbReference type="GO" id="GO:0009253">
    <property type="term" value="P:peptidoglycan catabolic process"/>
    <property type="evidence" value="ECO:0007669"/>
    <property type="project" value="InterPro"/>
</dbReference>
<organism evidence="5 6">
    <name type="scientific">Amphiplicatus metriothermophilus</name>
    <dbReference type="NCBI Taxonomy" id="1519374"/>
    <lineage>
        <taxon>Bacteria</taxon>
        <taxon>Pseudomonadati</taxon>
        <taxon>Pseudomonadota</taxon>
        <taxon>Alphaproteobacteria</taxon>
        <taxon>Parvularculales</taxon>
        <taxon>Parvularculaceae</taxon>
        <taxon>Amphiplicatus</taxon>
    </lineage>
</organism>
<protein>
    <recommendedName>
        <fullName evidence="2">N-acetylmuramoyl-L-alanine amidase</fullName>
        <ecNumber evidence="2">3.5.1.28</ecNumber>
    </recommendedName>
</protein>
<accession>A0A239Q142</accession>
<evidence type="ECO:0000313" key="6">
    <source>
        <dbReference type="Proteomes" id="UP000198346"/>
    </source>
</evidence>
<dbReference type="PANTHER" id="PTHR30404:SF0">
    <property type="entry name" value="N-ACETYLMURAMOYL-L-ALANINE AMIDASE AMIC"/>
    <property type="match status" value="1"/>
</dbReference>
<reference evidence="5 6" key="1">
    <citation type="submission" date="2017-07" db="EMBL/GenBank/DDBJ databases">
        <authorList>
            <person name="Sun Z.S."/>
            <person name="Albrecht U."/>
            <person name="Echele G."/>
            <person name="Lee C.C."/>
        </authorList>
    </citation>
    <scope>NUCLEOTIDE SEQUENCE [LARGE SCALE GENOMIC DNA]</scope>
    <source>
        <strain evidence="5 6">CGMCC 1.12710</strain>
    </source>
</reference>
<evidence type="ECO:0000259" key="4">
    <source>
        <dbReference type="SMART" id="SM00646"/>
    </source>
</evidence>
<gene>
    <name evidence="5" type="ORF">SAMN06297382_2987</name>
</gene>
<dbReference type="Pfam" id="PF01520">
    <property type="entry name" value="Amidase_3"/>
    <property type="match status" value="1"/>
</dbReference>
<keyword evidence="3" id="KW-0378">Hydrolase</keyword>
<dbReference type="Gene3D" id="3.40.630.40">
    <property type="entry name" value="Zn-dependent exopeptidases"/>
    <property type="match status" value="1"/>
</dbReference>
<dbReference type="GO" id="GO:0008745">
    <property type="term" value="F:N-acetylmuramoyl-L-alanine amidase activity"/>
    <property type="evidence" value="ECO:0007669"/>
    <property type="project" value="UniProtKB-EC"/>
</dbReference>
<sequence>MAAAALVLAGATAQAAELLGVRFGPSEVATRVVFDLAGPAPYEISGDDEGEGRIFVRFEGLSVPPAQRGAQTGKGHVAGYAFAIEGDGAAATLTLDRTARIKEHFVLPANAPGEKTRVVLDLETADRAAFLASLPERAGGYQDIADVIKAATAAPTAAAQAPAKPVIVVDAGHGGSDPGAVGPNGTHEKTVTLAAALELAKILESRGRYEVVLTRDKDTKIGLEKRSELAREAGASLFISLHADAHENSKLRGGSVYTLSEKGSRRSALEARRKGDYHVYSLDLAEFSPDVSSILFAKAQATTRNASSDFADVLVSHLSGVTPLLNNSHRTGDLYVLLAPDVPAVLFELAFISNKADEANLVSPEWRRRAMTSVADAIDDYFARKSVIRQAARQASGAH</sequence>
<dbReference type="PANTHER" id="PTHR30404">
    <property type="entry name" value="N-ACETYLMURAMOYL-L-ALANINE AMIDASE"/>
    <property type="match status" value="1"/>
</dbReference>
<name>A0A239Q142_9PROT</name>
<dbReference type="AlphaFoldDB" id="A0A239Q142"/>